<protein>
    <submittedName>
        <fullName evidence="1">Uncharacterized protein</fullName>
    </submittedName>
</protein>
<proteinExistence type="predicted"/>
<comment type="caution">
    <text evidence="1">The sequence shown here is derived from an EMBL/GenBank/DDBJ whole genome shotgun (WGS) entry which is preliminary data.</text>
</comment>
<evidence type="ECO:0000313" key="2">
    <source>
        <dbReference type="Proteomes" id="UP001152888"/>
    </source>
</evidence>
<dbReference type="AlphaFoldDB" id="A0A9P0PHY1"/>
<name>A0A9P0PHY1_ACAOB</name>
<gene>
    <name evidence="1" type="ORF">ACAOBT_LOCUS17213</name>
</gene>
<dbReference type="Proteomes" id="UP001152888">
    <property type="component" value="Unassembled WGS sequence"/>
</dbReference>
<accession>A0A9P0PHY1</accession>
<dbReference type="EMBL" id="CAKOFQ010006998">
    <property type="protein sequence ID" value="CAH1986385.1"/>
    <property type="molecule type" value="Genomic_DNA"/>
</dbReference>
<sequence length="123" mass="14740">MLSGLQTHGEMPREHPRSVNVTTFSQLCILFEFYLLSFVPATNWRWEGNDQIKSEDVLVHYWRERERERERNVGSCLQYTNYRYKGARNLVDLENFNQAKILDERKTFGKTTIKVMIQWGSYK</sequence>
<evidence type="ECO:0000313" key="1">
    <source>
        <dbReference type="EMBL" id="CAH1986385.1"/>
    </source>
</evidence>
<reference evidence="1" key="1">
    <citation type="submission" date="2022-03" db="EMBL/GenBank/DDBJ databases">
        <authorList>
            <person name="Sayadi A."/>
        </authorList>
    </citation>
    <scope>NUCLEOTIDE SEQUENCE</scope>
</reference>
<keyword evidence="2" id="KW-1185">Reference proteome</keyword>
<organism evidence="1 2">
    <name type="scientific">Acanthoscelides obtectus</name>
    <name type="common">Bean weevil</name>
    <name type="synonym">Bruchus obtectus</name>
    <dbReference type="NCBI Taxonomy" id="200917"/>
    <lineage>
        <taxon>Eukaryota</taxon>
        <taxon>Metazoa</taxon>
        <taxon>Ecdysozoa</taxon>
        <taxon>Arthropoda</taxon>
        <taxon>Hexapoda</taxon>
        <taxon>Insecta</taxon>
        <taxon>Pterygota</taxon>
        <taxon>Neoptera</taxon>
        <taxon>Endopterygota</taxon>
        <taxon>Coleoptera</taxon>
        <taxon>Polyphaga</taxon>
        <taxon>Cucujiformia</taxon>
        <taxon>Chrysomeloidea</taxon>
        <taxon>Chrysomelidae</taxon>
        <taxon>Bruchinae</taxon>
        <taxon>Bruchini</taxon>
        <taxon>Acanthoscelides</taxon>
    </lineage>
</organism>